<dbReference type="PANTHER" id="PTHR41542:SF1">
    <property type="entry name" value="BLL5807 PROTEIN"/>
    <property type="match status" value="1"/>
</dbReference>
<evidence type="ECO:0000256" key="1">
    <source>
        <dbReference type="SAM" id="MobiDB-lite"/>
    </source>
</evidence>
<dbReference type="SUPFAM" id="SSF54427">
    <property type="entry name" value="NTF2-like"/>
    <property type="match status" value="1"/>
</dbReference>
<feature type="compositionally biased region" description="Low complexity" evidence="1">
    <location>
        <begin position="49"/>
        <end position="77"/>
    </location>
</feature>
<keyword evidence="2" id="KW-0472">Membrane</keyword>
<accession>A0A9D7DWZ8</accession>
<evidence type="ECO:0000259" key="4">
    <source>
        <dbReference type="SMART" id="SM00978"/>
    </source>
</evidence>
<feature type="signal peptide" evidence="3">
    <location>
        <begin position="1"/>
        <end position="26"/>
    </location>
</feature>
<dbReference type="Proteomes" id="UP000807785">
    <property type="component" value="Unassembled WGS sequence"/>
</dbReference>
<evidence type="ECO:0000313" key="5">
    <source>
        <dbReference type="EMBL" id="MBK6972405.1"/>
    </source>
</evidence>
<feature type="chain" id="PRO_5038341075" evidence="3">
    <location>
        <begin position="27"/>
        <end position="316"/>
    </location>
</feature>
<reference evidence="5" key="1">
    <citation type="submission" date="2020-10" db="EMBL/GenBank/DDBJ databases">
        <title>Connecting structure to function with the recovery of over 1000 high-quality activated sludge metagenome-assembled genomes encoding full-length rRNA genes using long-read sequencing.</title>
        <authorList>
            <person name="Singleton C.M."/>
            <person name="Petriglieri F."/>
            <person name="Kristensen J.M."/>
            <person name="Kirkegaard R.H."/>
            <person name="Michaelsen T.Y."/>
            <person name="Andersen M.H."/>
            <person name="Karst S.M."/>
            <person name="Dueholm M.S."/>
            <person name="Nielsen P.H."/>
            <person name="Albertsen M."/>
        </authorList>
    </citation>
    <scope>NUCLEOTIDE SEQUENCE</scope>
    <source>
        <strain evidence="5">Bjer_18-Q3-R1-45_BAT3C.347</strain>
    </source>
</reference>
<keyword evidence="2" id="KW-1133">Transmembrane helix</keyword>
<dbReference type="Gene3D" id="3.10.450.240">
    <property type="match status" value="1"/>
</dbReference>
<proteinExistence type="predicted"/>
<evidence type="ECO:0000256" key="3">
    <source>
        <dbReference type="SAM" id="SignalP"/>
    </source>
</evidence>
<organism evidence="5 6">
    <name type="scientific">Candidatus Methylophosphatis roskildensis</name>
    <dbReference type="NCBI Taxonomy" id="2899263"/>
    <lineage>
        <taxon>Bacteria</taxon>
        <taxon>Pseudomonadati</taxon>
        <taxon>Pseudomonadota</taxon>
        <taxon>Betaproteobacteria</taxon>
        <taxon>Nitrosomonadales</taxon>
        <taxon>Sterolibacteriaceae</taxon>
        <taxon>Candidatus Methylophosphatis</taxon>
    </lineage>
</organism>
<dbReference type="SMART" id="SM00978">
    <property type="entry name" value="Tim44"/>
    <property type="match status" value="1"/>
</dbReference>
<dbReference type="EMBL" id="JADJEV010000002">
    <property type="protein sequence ID" value="MBK6972405.1"/>
    <property type="molecule type" value="Genomic_DNA"/>
</dbReference>
<keyword evidence="2" id="KW-0812">Transmembrane</keyword>
<feature type="domain" description="Tim44-like" evidence="4">
    <location>
        <begin position="182"/>
        <end position="312"/>
    </location>
</feature>
<dbReference type="Pfam" id="PF04280">
    <property type="entry name" value="Tim44"/>
    <property type="match status" value="1"/>
</dbReference>
<name>A0A9D7DWZ8_9PROT</name>
<sequence length="316" mass="32522">MKRFLTAAAVAALALGLTVTSMDAEARRFGGGKSFGMKRDNALMKRDAAPASPAAPPTSAAPAQKPGAAANPASPAAQPARSWLGPLAGLAAGLGLGALLSGSGFGGMLGTLLMGLLIAAAVFMVLRLLRSRQTSAAASQSPLQYAGANAPASQPIRLEPGAGVSDPVPGIRPSASIGAAVSAYSGNAPTIPADFDVAVFLRNAKLNFVRLQAAFDAGNGEDLRQFTTPEVFAELKLQLDERGHGSQHTEVVELQAEVLDVTTEPTRYVVSVRYHGQLREEPDAGPPQAFDEVWHLTKPVSGGGWVVAGIQQLEAA</sequence>
<dbReference type="InterPro" id="IPR007379">
    <property type="entry name" value="Tim44-like_dom"/>
</dbReference>
<dbReference type="InterPro" id="IPR032710">
    <property type="entry name" value="NTF2-like_dom_sf"/>
</dbReference>
<feature type="transmembrane region" description="Helical" evidence="2">
    <location>
        <begin position="105"/>
        <end position="126"/>
    </location>
</feature>
<gene>
    <name evidence="5" type="ORF">IPH26_05410</name>
</gene>
<evidence type="ECO:0000313" key="6">
    <source>
        <dbReference type="Proteomes" id="UP000807785"/>
    </source>
</evidence>
<keyword evidence="3" id="KW-0732">Signal</keyword>
<dbReference type="AlphaFoldDB" id="A0A9D7DWZ8"/>
<evidence type="ECO:0000256" key="2">
    <source>
        <dbReference type="SAM" id="Phobius"/>
    </source>
</evidence>
<dbReference type="PANTHER" id="PTHR41542">
    <property type="entry name" value="BLL5807 PROTEIN"/>
    <property type="match status" value="1"/>
</dbReference>
<feature type="region of interest" description="Disordered" evidence="1">
    <location>
        <begin position="47"/>
        <end position="77"/>
    </location>
</feature>
<protein>
    <submittedName>
        <fullName evidence="5">Tim44 domain-containing protein</fullName>
    </submittedName>
</protein>
<comment type="caution">
    <text evidence="5">The sequence shown here is derived from an EMBL/GenBank/DDBJ whole genome shotgun (WGS) entry which is preliminary data.</text>
</comment>